<evidence type="ECO:0000256" key="9">
    <source>
        <dbReference type="ARBA" id="ARBA00022737"/>
    </source>
</evidence>
<evidence type="ECO:0000256" key="13">
    <source>
        <dbReference type="PROSITE-ProRule" id="PRU00433"/>
    </source>
</evidence>
<evidence type="ECO:0000256" key="5">
    <source>
        <dbReference type="ARBA" id="ARBA00022617"/>
    </source>
</evidence>
<dbReference type="InterPro" id="IPR008168">
    <property type="entry name" value="Cyt_C_IC"/>
</dbReference>
<keyword evidence="7 13" id="KW-0479">Metal-binding</keyword>
<keyword evidence="16" id="KW-1185">Reference proteome</keyword>
<comment type="subcellular location">
    <subcellularLocation>
        <location evidence="2">Cell membrane</location>
    </subcellularLocation>
</comment>
<evidence type="ECO:0000256" key="3">
    <source>
        <dbReference type="ARBA" id="ARBA00022448"/>
    </source>
</evidence>
<evidence type="ECO:0000256" key="1">
    <source>
        <dbReference type="ARBA" id="ARBA00001926"/>
    </source>
</evidence>
<gene>
    <name evidence="15" type="ORF">RFM68_31210</name>
</gene>
<keyword evidence="3" id="KW-0813">Transport</keyword>
<evidence type="ECO:0000259" key="14">
    <source>
        <dbReference type="PROSITE" id="PS51007"/>
    </source>
</evidence>
<dbReference type="InterPro" id="IPR009056">
    <property type="entry name" value="Cyt_c-like_dom"/>
</dbReference>
<keyword evidence="4" id="KW-1003">Cell membrane</keyword>
<evidence type="ECO:0000256" key="7">
    <source>
        <dbReference type="ARBA" id="ARBA00022723"/>
    </source>
</evidence>
<evidence type="ECO:0000313" key="15">
    <source>
        <dbReference type="EMBL" id="MDX8528945.1"/>
    </source>
</evidence>
<dbReference type="Gene3D" id="1.10.760.10">
    <property type="entry name" value="Cytochrome c-like domain"/>
    <property type="match status" value="3"/>
</dbReference>
<reference evidence="15 16" key="1">
    <citation type="submission" date="2023-08" db="EMBL/GenBank/DDBJ databases">
        <title>Implementing the SeqCode for naming new Mesorhizobium species isolated from Vachellia karroo root nodules.</title>
        <authorList>
            <person name="Van Lill M."/>
        </authorList>
    </citation>
    <scope>NUCLEOTIDE SEQUENCE [LARGE SCALE GENOMIC DNA]</scope>
    <source>
        <strain evidence="15 16">MSK 1335</strain>
    </source>
</reference>
<evidence type="ECO:0000256" key="10">
    <source>
        <dbReference type="ARBA" id="ARBA00022982"/>
    </source>
</evidence>
<dbReference type="InterPro" id="IPR014353">
    <property type="entry name" value="Membr-bd_ADH_cyt_c"/>
</dbReference>
<keyword evidence="6" id="KW-0679">Respiratory chain</keyword>
<evidence type="ECO:0000256" key="4">
    <source>
        <dbReference type="ARBA" id="ARBA00022475"/>
    </source>
</evidence>
<dbReference type="InterPro" id="IPR036909">
    <property type="entry name" value="Cyt_c-like_dom_sf"/>
</dbReference>
<dbReference type="InterPro" id="IPR051459">
    <property type="entry name" value="Cytochrome_c-type_DH"/>
</dbReference>
<name>A0ABU4ZU56_9HYPH</name>
<dbReference type="PROSITE" id="PS51007">
    <property type="entry name" value="CYTC"/>
    <property type="match status" value="3"/>
</dbReference>
<sequence>MTRSALLALISSAALTGAGMLVFGPFAHGQIGDFAKQEHGRQLVAAGDCVACHTAEDGNPFAGNRPIETPFGTIYSANITPDAETGIGAWTEAQFYRAMHDGIASDGRKLYPAFPYPWFTKATREDVDDIRAYLRTLEPVRSVQRPNEFPWPLNHRVAMEGWNSLFFTPGEFKPDMNKSAEWNRGAYLVEGLAHCGACHTPKDVFGAAKTSQSYQGSEIQNWFAPNLTGDSRTGLGGWSEQDIVAFLKTGRNDRTTAYGPMAAVVKDSTSKMTDGDLKAIAIYLKSLAASPAEAPSAPAANVMSAGKNIYTDQCSACHQLGGDGVKNMFPSLKGSAAVQSHQPFSVVRLVLNGGHAASGPGNPNMLSMPSFGWKLSDREIAAVTTYIRNAWGNKADPVAPDDVKALRDSVEAKTSAY</sequence>
<evidence type="ECO:0000256" key="2">
    <source>
        <dbReference type="ARBA" id="ARBA00004236"/>
    </source>
</evidence>
<evidence type="ECO:0000256" key="8">
    <source>
        <dbReference type="ARBA" id="ARBA00022729"/>
    </source>
</evidence>
<keyword evidence="12" id="KW-0472">Membrane</keyword>
<accession>A0ABU4ZU56</accession>
<keyword evidence="8" id="KW-0732">Signal</keyword>
<dbReference type="PANTHER" id="PTHR35008">
    <property type="entry name" value="BLL4482 PROTEIN-RELATED"/>
    <property type="match status" value="1"/>
</dbReference>
<dbReference type="PRINTS" id="PR00605">
    <property type="entry name" value="CYTCHROMECIC"/>
</dbReference>
<feature type="domain" description="Cytochrome c" evidence="14">
    <location>
        <begin position="301"/>
        <end position="391"/>
    </location>
</feature>
<evidence type="ECO:0000256" key="11">
    <source>
        <dbReference type="ARBA" id="ARBA00023004"/>
    </source>
</evidence>
<keyword evidence="5 13" id="KW-0349">Heme</keyword>
<evidence type="ECO:0000313" key="16">
    <source>
        <dbReference type="Proteomes" id="UP001276840"/>
    </source>
</evidence>
<dbReference type="RefSeq" id="WP_320236821.1">
    <property type="nucleotide sequence ID" value="NZ_JAVIJF010000033.1"/>
</dbReference>
<protein>
    <submittedName>
        <fullName evidence="15">Cytochrome c</fullName>
    </submittedName>
</protein>
<dbReference type="PANTHER" id="PTHR35008:SF8">
    <property type="entry name" value="ALCOHOL DEHYDROGENASE CYTOCHROME C SUBUNIT"/>
    <property type="match status" value="1"/>
</dbReference>
<dbReference type="Pfam" id="PF00034">
    <property type="entry name" value="Cytochrom_C"/>
    <property type="match status" value="3"/>
</dbReference>
<keyword evidence="10" id="KW-0249">Electron transport</keyword>
<feature type="domain" description="Cytochrome c" evidence="14">
    <location>
        <begin position="35"/>
        <end position="138"/>
    </location>
</feature>
<dbReference type="PIRSF" id="PIRSF000018">
    <property type="entry name" value="Mb_ADH_cyt_c"/>
    <property type="match status" value="1"/>
</dbReference>
<proteinExistence type="predicted"/>
<dbReference type="EMBL" id="JAVIJF010000033">
    <property type="protein sequence ID" value="MDX8528945.1"/>
    <property type="molecule type" value="Genomic_DNA"/>
</dbReference>
<organism evidence="15 16">
    <name type="scientific">Mesorhizobium montanum</name>
    <dbReference type="NCBI Taxonomy" id="3072323"/>
    <lineage>
        <taxon>Bacteria</taxon>
        <taxon>Pseudomonadati</taxon>
        <taxon>Pseudomonadota</taxon>
        <taxon>Alphaproteobacteria</taxon>
        <taxon>Hyphomicrobiales</taxon>
        <taxon>Phyllobacteriaceae</taxon>
        <taxon>Mesorhizobium</taxon>
    </lineage>
</organism>
<dbReference type="Proteomes" id="UP001276840">
    <property type="component" value="Unassembled WGS sequence"/>
</dbReference>
<dbReference type="SUPFAM" id="SSF46626">
    <property type="entry name" value="Cytochrome c"/>
    <property type="match status" value="3"/>
</dbReference>
<comment type="cofactor">
    <cofactor evidence="1">
        <name>heme c</name>
        <dbReference type="ChEBI" id="CHEBI:61717"/>
    </cofactor>
</comment>
<evidence type="ECO:0000256" key="12">
    <source>
        <dbReference type="ARBA" id="ARBA00023136"/>
    </source>
</evidence>
<keyword evidence="11 13" id="KW-0408">Iron</keyword>
<feature type="domain" description="Cytochrome c" evidence="14">
    <location>
        <begin position="180"/>
        <end position="288"/>
    </location>
</feature>
<comment type="caution">
    <text evidence="15">The sequence shown here is derived from an EMBL/GenBank/DDBJ whole genome shotgun (WGS) entry which is preliminary data.</text>
</comment>
<evidence type="ECO:0000256" key="6">
    <source>
        <dbReference type="ARBA" id="ARBA00022660"/>
    </source>
</evidence>
<keyword evidence="9" id="KW-0677">Repeat</keyword>